<dbReference type="Pfam" id="PF00561">
    <property type="entry name" value="Abhydrolase_1"/>
    <property type="match status" value="1"/>
</dbReference>
<dbReference type="RefSeq" id="WP_005198098.1">
    <property type="nucleotide sequence ID" value="NZ_CP022580.1"/>
</dbReference>
<dbReference type="PANTHER" id="PTHR43433">
    <property type="entry name" value="HYDROLASE, ALPHA/BETA FOLD FAMILY PROTEIN"/>
    <property type="match status" value="1"/>
</dbReference>
<keyword evidence="3" id="KW-0378">Hydrolase</keyword>
<dbReference type="EMBL" id="JARUXG010000006">
    <property type="protein sequence ID" value="MDG6781644.1"/>
    <property type="molecule type" value="Genomic_DNA"/>
</dbReference>
<sequence length="297" mass="31853">MTEFTMDIEGRSISARDVGEATGPVVVHFHGTPGSRLEAAFGDQIAQRHGVRVVSFDRPGYGASDPAPIGLTPVARDVEALADRLGLDRFAVFGWSGGGPFALAAAALMPDRVTGVGVSGGPGPALDVPGARELLTDNDRRALAHLPADPGRAAETFLEGNRDMLAAMMSVRNDPAAPWIDWMWGTSDAAVIEDLSVRRMLFESFSEALHRGPDAIAWDNVAFVGPWDFRVADVSAPVHLWYGADDAMTTLSNGEWLARHLPDADLTVFPGEGHLLPLRHWDAMLSVLIDGEDRNLA</sequence>
<dbReference type="PANTHER" id="PTHR43433:SF10">
    <property type="entry name" value="AB HYDROLASE-1 DOMAIN-CONTAINING PROTEIN"/>
    <property type="match status" value="1"/>
</dbReference>
<dbReference type="InterPro" id="IPR029058">
    <property type="entry name" value="AB_hydrolase_fold"/>
</dbReference>
<evidence type="ECO:0000259" key="1">
    <source>
        <dbReference type="Pfam" id="PF00561"/>
    </source>
</evidence>
<reference evidence="2" key="1">
    <citation type="submission" date="2021-02" db="EMBL/GenBank/DDBJ databases">
        <title>Taxonomy, biology and ecology of Rhodococcus bacteria occurring in California pistachio and other woody hosts as revealed by genome sequence analyses.</title>
        <authorList>
            <person name="Riely B."/>
            <person name="Gai Y."/>
        </authorList>
    </citation>
    <scope>NUCLEOTIDE SEQUENCE</scope>
    <source>
        <strain evidence="2">BP-295</strain>
    </source>
</reference>
<dbReference type="GO" id="GO:0016787">
    <property type="term" value="F:hydrolase activity"/>
    <property type="evidence" value="ECO:0007669"/>
    <property type="project" value="UniProtKB-KW"/>
</dbReference>
<evidence type="ECO:0000313" key="2">
    <source>
        <dbReference type="EMBL" id="MBM7276678.1"/>
    </source>
</evidence>
<feature type="domain" description="AB hydrolase-1" evidence="1">
    <location>
        <begin position="24"/>
        <end position="277"/>
    </location>
</feature>
<proteinExistence type="predicted"/>
<comment type="caution">
    <text evidence="3">The sequence shown here is derived from an EMBL/GenBank/DDBJ whole genome shotgun (WGS) entry which is preliminary data.</text>
</comment>
<name>A0AAW6R6V4_GORRU</name>
<gene>
    <name evidence="2" type="ORF">JTZ10_02805</name>
    <name evidence="3" type="ORF">QBL07_12455</name>
</gene>
<dbReference type="Proteomes" id="UP001195196">
    <property type="component" value="Unassembled WGS sequence"/>
</dbReference>
<reference evidence="3" key="2">
    <citation type="submission" date="2023-04" db="EMBL/GenBank/DDBJ databases">
        <title>Characterization and analysis of the complete genome of Gordonia rubripertincta 112, the degrader of aromatic and aliphatic compounds.</title>
        <authorList>
            <person name="Frantsuzova E."/>
            <person name="Bogun A."/>
            <person name="Delegan Y."/>
        </authorList>
    </citation>
    <scope>NUCLEOTIDE SEQUENCE</scope>
    <source>
        <strain evidence="3">112</strain>
    </source>
</reference>
<dbReference type="AlphaFoldDB" id="A0AAW6R6V4"/>
<dbReference type="EMBL" id="JAFFGU010000001">
    <property type="protein sequence ID" value="MBM7276678.1"/>
    <property type="molecule type" value="Genomic_DNA"/>
</dbReference>
<dbReference type="InterPro" id="IPR050471">
    <property type="entry name" value="AB_hydrolase"/>
</dbReference>
<dbReference type="InterPro" id="IPR000073">
    <property type="entry name" value="AB_hydrolase_1"/>
</dbReference>
<accession>A0AAW6R6V4</accession>
<dbReference type="Gene3D" id="3.40.50.1820">
    <property type="entry name" value="alpha/beta hydrolase"/>
    <property type="match status" value="1"/>
</dbReference>
<organism evidence="3">
    <name type="scientific">Gordonia rubripertincta</name>
    <name type="common">Rhodococcus corallinus</name>
    <dbReference type="NCBI Taxonomy" id="36822"/>
    <lineage>
        <taxon>Bacteria</taxon>
        <taxon>Bacillati</taxon>
        <taxon>Actinomycetota</taxon>
        <taxon>Actinomycetes</taxon>
        <taxon>Mycobacteriales</taxon>
        <taxon>Gordoniaceae</taxon>
        <taxon>Gordonia</taxon>
    </lineage>
</organism>
<evidence type="ECO:0000313" key="3">
    <source>
        <dbReference type="EMBL" id="MDG6781644.1"/>
    </source>
</evidence>
<dbReference type="SUPFAM" id="SSF53474">
    <property type="entry name" value="alpha/beta-Hydrolases"/>
    <property type="match status" value="1"/>
</dbReference>
<protein>
    <submittedName>
        <fullName evidence="3">Alpha/beta hydrolase</fullName>
    </submittedName>
</protein>